<keyword evidence="3" id="KW-1185">Reference proteome</keyword>
<evidence type="ECO:0000313" key="2">
    <source>
        <dbReference type="EMBL" id="RIA93604.1"/>
    </source>
</evidence>
<gene>
    <name evidence="2" type="ORF">C1645_761917</name>
</gene>
<proteinExistence type="predicted"/>
<organism evidence="2 3">
    <name type="scientific">Glomus cerebriforme</name>
    <dbReference type="NCBI Taxonomy" id="658196"/>
    <lineage>
        <taxon>Eukaryota</taxon>
        <taxon>Fungi</taxon>
        <taxon>Fungi incertae sedis</taxon>
        <taxon>Mucoromycota</taxon>
        <taxon>Glomeromycotina</taxon>
        <taxon>Glomeromycetes</taxon>
        <taxon>Glomerales</taxon>
        <taxon>Glomeraceae</taxon>
        <taxon>Glomus</taxon>
    </lineage>
</organism>
<feature type="region of interest" description="Disordered" evidence="1">
    <location>
        <begin position="1"/>
        <end position="160"/>
    </location>
</feature>
<dbReference type="OrthoDB" id="5341823at2759"/>
<feature type="compositionally biased region" description="Polar residues" evidence="1">
    <location>
        <begin position="117"/>
        <end position="135"/>
    </location>
</feature>
<evidence type="ECO:0000256" key="1">
    <source>
        <dbReference type="SAM" id="MobiDB-lite"/>
    </source>
</evidence>
<reference evidence="2 3" key="1">
    <citation type="submission" date="2018-06" db="EMBL/GenBank/DDBJ databases">
        <title>Comparative genomics reveals the genomic features of Rhizophagus irregularis, R. cerebriforme, R. diaphanum and Gigaspora rosea, and their symbiotic lifestyle signature.</title>
        <authorList>
            <person name="Morin E."/>
            <person name="San Clemente H."/>
            <person name="Chen E.C.H."/>
            <person name="De La Providencia I."/>
            <person name="Hainaut M."/>
            <person name="Kuo A."/>
            <person name="Kohler A."/>
            <person name="Murat C."/>
            <person name="Tang N."/>
            <person name="Roy S."/>
            <person name="Loubradou J."/>
            <person name="Henrissat B."/>
            <person name="Grigoriev I.V."/>
            <person name="Corradi N."/>
            <person name="Roux C."/>
            <person name="Martin F.M."/>
        </authorList>
    </citation>
    <scope>NUCLEOTIDE SEQUENCE [LARGE SCALE GENOMIC DNA]</scope>
    <source>
        <strain evidence="2 3">DAOM 227022</strain>
    </source>
</reference>
<accession>A0A397TFF0</accession>
<comment type="caution">
    <text evidence="2">The sequence shown here is derived from an EMBL/GenBank/DDBJ whole genome shotgun (WGS) entry which is preliminary data.</text>
</comment>
<feature type="compositionally biased region" description="Low complexity" evidence="1">
    <location>
        <begin position="140"/>
        <end position="156"/>
    </location>
</feature>
<feature type="compositionally biased region" description="Polar residues" evidence="1">
    <location>
        <begin position="54"/>
        <end position="66"/>
    </location>
</feature>
<protein>
    <submittedName>
        <fullName evidence="2">Uncharacterized protein</fullName>
    </submittedName>
</protein>
<evidence type="ECO:0000313" key="3">
    <source>
        <dbReference type="Proteomes" id="UP000265703"/>
    </source>
</evidence>
<feature type="compositionally biased region" description="Low complexity" evidence="1">
    <location>
        <begin position="27"/>
        <end position="53"/>
    </location>
</feature>
<dbReference type="EMBL" id="QKYT01000100">
    <property type="protein sequence ID" value="RIA93604.1"/>
    <property type="molecule type" value="Genomic_DNA"/>
</dbReference>
<dbReference type="AlphaFoldDB" id="A0A397TFF0"/>
<name>A0A397TFF0_9GLOM</name>
<dbReference type="Proteomes" id="UP000265703">
    <property type="component" value="Unassembled WGS sequence"/>
</dbReference>
<feature type="compositionally biased region" description="Polar residues" evidence="1">
    <location>
        <begin position="1"/>
        <end position="22"/>
    </location>
</feature>
<sequence>MAETTSPIENSNEQFPDSSSQDNKYDQQQQEKMQVQQSISNLQPQTQYQQQFQSHVASQFLPDQNLQSQSQPPPPGQVQSQPPPPGLSTPQQILTRPPEFIANKIDATPPPQFHVIQASSSSSITTKGETFTSSKPAVMTSTTPPTPTSQVSTPKKPFSKKPLQPIYLLLRKCLKEVKKK</sequence>
<feature type="compositionally biased region" description="Pro residues" evidence="1">
    <location>
        <begin position="71"/>
        <end position="87"/>
    </location>
</feature>